<keyword evidence="2" id="KW-1185">Reference proteome</keyword>
<dbReference type="RefSeq" id="WP_317794233.1">
    <property type="nucleotide sequence ID" value="NZ_AP028461.1"/>
</dbReference>
<organism evidence="1 2">
    <name type="scientific">Actinoplanes sichuanensis</name>
    <dbReference type="NCBI Taxonomy" id="512349"/>
    <lineage>
        <taxon>Bacteria</taxon>
        <taxon>Bacillati</taxon>
        <taxon>Actinomycetota</taxon>
        <taxon>Actinomycetes</taxon>
        <taxon>Micromonosporales</taxon>
        <taxon>Micromonosporaceae</taxon>
        <taxon>Actinoplanes</taxon>
    </lineage>
</organism>
<accession>A0ABW4ATE8</accession>
<sequence length="298" mass="32677">MGYSGSIVVARPDRLLSRQDGVQGVGPQHNLLRELGGGWQMLESLSREPSPDLARVSTAVAASTGRPALTLDVIDSDCAVMCAATPGWTGPLTHLWDVRRPCPAYHHQPAGHLPPVLREPEEVAAELVTWAETAELRPDPERLLEIVSPPDGGADRDRLFALVTAVGVERIGPTRRWSVPVRSWPFSPVVGRSSSLGAVARSYARDRAEDPAGWADEPEQPWEAAAIALEAEVWASLFDDGVDVIALARRAFAVYQDYARHTSLKRDLAKDQEWLDEFEATFAAGGVRAEMMFDPEWR</sequence>
<dbReference type="Proteomes" id="UP001597183">
    <property type="component" value="Unassembled WGS sequence"/>
</dbReference>
<proteinExistence type="predicted"/>
<evidence type="ECO:0000313" key="1">
    <source>
        <dbReference type="EMBL" id="MFD1374167.1"/>
    </source>
</evidence>
<dbReference type="EMBL" id="JBHTMK010000079">
    <property type="protein sequence ID" value="MFD1374167.1"/>
    <property type="molecule type" value="Genomic_DNA"/>
</dbReference>
<reference evidence="2" key="1">
    <citation type="journal article" date="2019" name="Int. J. Syst. Evol. Microbiol.">
        <title>The Global Catalogue of Microorganisms (GCM) 10K type strain sequencing project: providing services to taxonomists for standard genome sequencing and annotation.</title>
        <authorList>
            <consortium name="The Broad Institute Genomics Platform"/>
            <consortium name="The Broad Institute Genome Sequencing Center for Infectious Disease"/>
            <person name="Wu L."/>
            <person name="Ma J."/>
        </authorList>
    </citation>
    <scope>NUCLEOTIDE SEQUENCE [LARGE SCALE GENOMIC DNA]</scope>
    <source>
        <strain evidence="2">CCM 7526</strain>
    </source>
</reference>
<gene>
    <name evidence="1" type="ORF">ACFQ5G_53315</name>
</gene>
<evidence type="ECO:0000313" key="2">
    <source>
        <dbReference type="Proteomes" id="UP001597183"/>
    </source>
</evidence>
<comment type="caution">
    <text evidence="1">The sequence shown here is derived from an EMBL/GenBank/DDBJ whole genome shotgun (WGS) entry which is preliminary data.</text>
</comment>
<protein>
    <submittedName>
        <fullName evidence="1">Uncharacterized protein</fullName>
    </submittedName>
</protein>
<name>A0ABW4ATE8_9ACTN</name>